<gene>
    <name evidence="2" type="ORF">JK364_52760</name>
</gene>
<reference evidence="2 3" key="1">
    <citation type="submission" date="2021-01" db="EMBL/GenBank/DDBJ databases">
        <title>WGS of actinomycetes isolated from Thailand.</title>
        <authorList>
            <person name="Thawai C."/>
        </authorList>
    </citation>
    <scope>NUCLEOTIDE SEQUENCE [LARGE SCALE GENOMIC DNA]</scope>
    <source>
        <strain evidence="2 3">CA3R110</strain>
    </source>
</reference>
<evidence type="ECO:0000313" key="3">
    <source>
        <dbReference type="Proteomes" id="UP000621510"/>
    </source>
</evidence>
<organism evidence="2 3">
    <name type="scientific">Streptomyces endocoffeicus</name>
    <dbReference type="NCBI Taxonomy" id="2898945"/>
    <lineage>
        <taxon>Bacteria</taxon>
        <taxon>Bacillati</taxon>
        <taxon>Actinomycetota</taxon>
        <taxon>Actinomycetes</taxon>
        <taxon>Kitasatosporales</taxon>
        <taxon>Streptomycetaceae</taxon>
        <taxon>Streptomyces</taxon>
    </lineage>
</organism>
<evidence type="ECO:0000259" key="1">
    <source>
        <dbReference type="Pfam" id="PF10633"/>
    </source>
</evidence>
<dbReference type="InterPro" id="IPR013783">
    <property type="entry name" value="Ig-like_fold"/>
</dbReference>
<accession>A0ABS1Q8I1</accession>
<protein>
    <recommendedName>
        <fullName evidence="1">Alpha-galactosidase NEW3 domain-containing protein</fullName>
    </recommendedName>
</protein>
<dbReference type="EMBL" id="JAERRG010000070">
    <property type="protein sequence ID" value="MBL1120869.1"/>
    <property type="molecule type" value="Genomic_DNA"/>
</dbReference>
<proteinExistence type="predicted"/>
<dbReference type="InterPro" id="IPR018905">
    <property type="entry name" value="A-galactase_NEW3"/>
</dbReference>
<dbReference type="Pfam" id="PF10633">
    <property type="entry name" value="NPCBM_assoc"/>
    <property type="match status" value="1"/>
</dbReference>
<keyword evidence="3" id="KW-1185">Reference proteome</keyword>
<dbReference type="RefSeq" id="WP_201858617.1">
    <property type="nucleotide sequence ID" value="NZ_JAERRG010000070.1"/>
</dbReference>
<evidence type="ECO:0000313" key="2">
    <source>
        <dbReference type="EMBL" id="MBL1120869.1"/>
    </source>
</evidence>
<dbReference type="Gene3D" id="2.60.40.10">
    <property type="entry name" value="Immunoglobulins"/>
    <property type="match status" value="1"/>
</dbReference>
<comment type="caution">
    <text evidence="2">The sequence shown here is derived from an EMBL/GenBank/DDBJ whole genome shotgun (WGS) entry which is preliminary data.</text>
</comment>
<sequence length="291" mass="30817">MKALSSSGNKDGVLEAWKQWEAARNAHAFTDAQMTAMKEQDSYWHLETTVPGKEWNLYNVAYPKTALSAPNDGTTSTWTYTNTHKAQPLQIKLQAKDGSITNPSVTVGGKTVTYPTTVPKDGSLVADGTGTAKVYDQTQHVLDTVTPKGSATFAAGAQSVSYQATGDNDSKAQLRFITVDAPKKVSAPVTIDAPDTAAPGAASKVTASYTNRGTDTLKGLRLNAAAPKGWKAVAPHRKFPTVKPGQTVTVTWKVTPPTDAAIGSYSLPVQASYKGEQFSSQAIAQITVQNG</sequence>
<name>A0ABS1Q8I1_9ACTN</name>
<feature type="domain" description="Alpha-galactosidase NEW3" evidence="1">
    <location>
        <begin position="198"/>
        <end position="273"/>
    </location>
</feature>
<dbReference type="Proteomes" id="UP000621510">
    <property type="component" value="Unassembled WGS sequence"/>
</dbReference>